<proteinExistence type="predicted"/>
<sequence>MPHPFDRSAVSQFRTTLNSDDHDDTCNRTPADPLEMIIFFTLFQFHGDCCGNGDDCRAIGCDDHRLGHFPGTNIPFCPRHLSMIHFRHAELRGPVEAQEDLTRGQKESVYMMNDYLWNLRTGYAEWWF</sequence>
<gene>
    <name evidence="1" type="ORF">Q8F55_006052</name>
</gene>
<reference evidence="1 2" key="1">
    <citation type="submission" date="2023-08" db="EMBL/GenBank/DDBJ databases">
        <title>Annotated Genome Sequence of Vanrija albida AlHP1.</title>
        <authorList>
            <person name="Herzog R."/>
        </authorList>
    </citation>
    <scope>NUCLEOTIDE SEQUENCE [LARGE SCALE GENOMIC DNA]</scope>
    <source>
        <strain evidence="1 2">AlHP1</strain>
    </source>
</reference>
<evidence type="ECO:0000313" key="1">
    <source>
        <dbReference type="EMBL" id="KAL1409219.1"/>
    </source>
</evidence>
<evidence type="ECO:0000313" key="2">
    <source>
        <dbReference type="Proteomes" id="UP001565368"/>
    </source>
</evidence>
<organism evidence="1 2">
    <name type="scientific">Vanrija albida</name>
    <dbReference type="NCBI Taxonomy" id="181172"/>
    <lineage>
        <taxon>Eukaryota</taxon>
        <taxon>Fungi</taxon>
        <taxon>Dikarya</taxon>
        <taxon>Basidiomycota</taxon>
        <taxon>Agaricomycotina</taxon>
        <taxon>Tremellomycetes</taxon>
        <taxon>Trichosporonales</taxon>
        <taxon>Trichosporonaceae</taxon>
        <taxon>Vanrija</taxon>
    </lineage>
</organism>
<dbReference type="Proteomes" id="UP001565368">
    <property type="component" value="Unassembled WGS sequence"/>
</dbReference>
<protein>
    <submittedName>
        <fullName evidence="1">Uncharacterized protein</fullName>
    </submittedName>
</protein>
<name>A0ABR3Q3C1_9TREE</name>
<accession>A0ABR3Q3C1</accession>
<dbReference type="RefSeq" id="XP_069209163.1">
    <property type="nucleotide sequence ID" value="XM_069354521.1"/>
</dbReference>
<dbReference type="EMBL" id="JBBXJM010000004">
    <property type="protein sequence ID" value="KAL1409219.1"/>
    <property type="molecule type" value="Genomic_DNA"/>
</dbReference>
<keyword evidence="2" id="KW-1185">Reference proteome</keyword>
<dbReference type="GeneID" id="95987095"/>
<comment type="caution">
    <text evidence="1">The sequence shown here is derived from an EMBL/GenBank/DDBJ whole genome shotgun (WGS) entry which is preliminary data.</text>
</comment>